<dbReference type="InterPro" id="IPR052552">
    <property type="entry name" value="YeaO-like"/>
</dbReference>
<dbReference type="RefSeq" id="WP_222842636.1">
    <property type="nucleotide sequence ID" value="NZ_FPCJ01000001.1"/>
</dbReference>
<organism evidence="1 2">
    <name type="scientific">Thermoflavifilum thermophilum</name>
    <dbReference type="NCBI Taxonomy" id="1393122"/>
    <lineage>
        <taxon>Bacteria</taxon>
        <taxon>Pseudomonadati</taxon>
        <taxon>Bacteroidota</taxon>
        <taxon>Chitinophagia</taxon>
        <taxon>Chitinophagales</taxon>
        <taxon>Chitinophagaceae</taxon>
        <taxon>Thermoflavifilum</taxon>
    </lineage>
</organism>
<protein>
    <submittedName>
        <fullName evidence="1">Uncharacterized conserved protein YeaO, DUF488 family</fullName>
    </submittedName>
</protein>
<evidence type="ECO:0000313" key="1">
    <source>
        <dbReference type="EMBL" id="SFV35995.1"/>
    </source>
</evidence>
<dbReference type="AlphaFoldDB" id="A0A1I7NMY8"/>
<accession>A0A1I7NMY8</accession>
<proteinExistence type="predicted"/>
<keyword evidence="2" id="KW-1185">Reference proteome</keyword>
<dbReference type="STRING" id="1393122.SAMN05660895_2379"/>
<gene>
    <name evidence="1" type="ORF">SAMN05660895_2379</name>
</gene>
<dbReference type="PANTHER" id="PTHR36849:SF1">
    <property type="entry name" value="CYTOPLASMIC PROTEIN"/>
    <property type="match status" value="1"/>
</dbReference>
<sequence length="122" mass="14343">MQIAIKRVYEKPDASDGYRVLVDRIWPRGMKKEEAHVHEWLKDIAPSDALRKWFGHDPKKWKAFKEKYEAELSAHESQLKDLLKKAQPYGKLTLLFGAKDEKHNQAVVLQEVMQKFIFTSHP</sequence>
<dbReference type="PANTHER" id="PTHR36849">
    <property type="entry name" value="CYTOPLASMIC PROTEIN-RELATED"/>
    <property type="match status" value="1"/>
</dbReference>
<evidence type="ECO:0000313" key="2">
    <source>
        <dbReference type="Proteomes" id="UP000199537"/>
    </source>
</evidence>
<dbReference type="Pfam" id="PF22752">
    <property type="entry name" value="DUF488-N3i"/>
    <property type="match status" value="1"/>
</dbReference>
<name>A0A1I7NMY8_9BACT</name>
<dbReference type="EMBL" id="FPCJ01000001">
    <property type="protein sequence ID" value="SFV35995.1"/>
    <property type="molecule type" value="Genomic_DNA"/>
</dbReference>
<dbReference type="Proteomes" id="UP000199537">
    <property type="component" value="Unassembled WGS sequence"/>
</dbReference>
<reference evidence="2" key="1">
    <citation type="submission" date="2016-10" db="EMBL/GenBank/DDBJ databases">
        <authorList>
            <person name="Varghese N."/>
            <person name="Submissions S."/>
        </authorList>
    </citation>
    <scope>NUCLEOTIDE SEQUENCE [LARGE SCALE GENOMIC DNA]</scope>
    <source>
        <strain evidence="2">DSM 14807</strain>
    </source>
</reference>